<evidence type="ECO:0000256" key="4">
    <source>
        <dbReference type="ARBA" id="ARBA00022989"/>
    </source>
</evidence>
<evidence type="ECO:0000256" key="3">
    <source>
        <dbReference type="ARBA" id="ARBA00022692"/>
    </source>
</evidence>
<feature type="transmembrane region" description="Helical" evidence="7">
    <location>
        <begin position="37"/>
        <end position="58"/>
    </location>
</feature>
<keyword evidence="8" id="KW-0282">Flagellum</keyword>
<evidence type="ECO:0000256" key="7">
    <source>
        <dbReference type="SAM" id="Phobius"/>
    </source>
</evidence>
<dbReference type="EMBL" id="UAPV01000001">
    <property type="protein sequence ID" value="SPT69932.1"/>
    <property type="molecule type" value="Genomic_DNA"/>
</dbReference>
<proteinExistence type="predicted"/>
<keyword evidence="5 7" id="KW-0472">Membrane</keyword>
<name>A0A2X0WTS9_9GAMM</name>
<evidence type="ECO:0000256" key="5">
    <source>
        <dbReference type="ARBA" id="ARBA00023136"/>
    </source>
</evidence>
<keyword evidence="8" id="KW-0966">Cell projection</keyword>
<comment type="subcellular location">
    <subcellularLocation>
        <location evidence="1">Cell membrane</location>
    </subcellularLocation>
</comment>
<accession>A0A2X0WTS9</accession>
<evidence type="ECO:0000256" key="2">
    <source>
        <dbReference type="ARBA" id="ARBA00022475"/>
    </source>
</evidence>
<dbReference type="AlphaFoldDB" id="A0A2X0WTS9"/>
<feature type="compositionally biased region" description="Basic and acidic residues" evidence="6">
    <location>
        <begin position="142"/>
        <end position="156"/>
    </location>
</feature>
<dbReference type="GO" id="GO:0044781">
    <property type="term" value="P:bacterial-type flagellum organization"/>
    <property type="evidence" value="ECO:0007669"/>
    <property type="project" value="InterPro"/>
</dbReference>
<dbReference type="Proteomes" id="UP000250086">
    <property type="component" value="Unassembled WGS sequence"/>
</dbReference>
<organism evidence="8 9">
    <name type="scientific">Anaerobiospirillum thomasii</name>
    <dbReference type="NCBI Taxonomy" id="179995"/>
    <lineage>
        <taxon>Bacteria</taxon>
        <taxon>Pseudomonadati</taxon>
        <taxon>Pseudomonadota</taxon>
        <taxon>Gammaproteobacteria</taxon>
        <taxon>Aeromonadales</taxon>
        <taxon>Succinivibrionaceae</taxon>
        <taxon>Anaerobiospirillum</taxon>
    </lineage>
</organism>
<protein>
    <submittedName>
        <fullName evidence="8">Flagellar protein fliO</fullName>
    </submittedName>
</protein>
<keyword evidence="3 7" id="KW-0812">Transmembrane</keyword>
<reference evidence="8 9" key="1">
    <citation type="submission" date="2018-06" db="EMBL/GenBank/DDBJ databases">
        <authorList>
            <consortium name="Pathogen Informatics"/>
            <person name="Doyle S."/>
        </authorList>
    </citation>
    <scope>NUCLEOTIDE SEQUENCE [LARGE SCALE GENOMIC DNA]</scope>
    <source>
        <strain evidence="8 9">NCTC13093</strain>
    </source>
</reference>
<dbReference type="InterPro" id="IPR022781">
    <property type="entry name" value="Flagellar_biosynth_FliO"/>
</dbReference>
<dbReference type="Pfam" id="PF04347">
    <property type="entry name" value="FliO"/>
    <property type="match status" value="1"/>
</dbReference>
<keyword evidence="8" id="KW-0969">Cilium</keyword>
<dbReference type="GO" id="GO:0016020">
    <property type="term" value="C:membrane"/>
    <property type="evidence" value="ECO:0007669"/>
    <property type="project" value="InterPro"/>
</dbReference>
<keyword evidence="2" id="KW-1003">Cell membrane</keyword>
<feature type="region of interest" description="Disordered" evidence="6">
    <location>
        <begin position="131"/>
        <end position="156"/>
    </location>
</feature>
<sequence length="156" mass="17052">MKYLYIVVGALLPTISLASQSGEDTLKNSSVMTTQGLLNWVLSTFAVLGIILVVAYVLKKVRFMPSATKGINIVSQVSVGPKERVLQLKLADDRQILIGVTAHNVNFLCELNSSEMKGDKGNVKSAKETFESIMNEQTQTAHKKESPESSKNDAEH</sequence>
<dbReference type="RefSeq" id="WP_113744054.1">
    <property type="nucleotide sequence ID" value="NZ_UAPU01000007.1"/>
</dbReference>
<keyword evidence="4 7" id="KW-1133">Transmembrane helix</keyword>
<gene>
    <name evidence="8" type="primary">fliO</name>
    <name evidence="8" type="ORF">NCTC13093_01323</name>
</gene>
<evidence type="ECO:0000256" key="1">
    <source>
        <dbReference type="ARBA" id="ARBA00004236"/>
    </source>
</evidence>
<evidence type="ECO:0000313" key="9">
    <source>
        <dbReference type="Proteomes" id="UP000250086"/>
    </source>
</evidence>
<evidence type="ECO:0000313" key="8">
    <source>
        <dbReference type="EMBL" id="SPT69932.1"/>
    </source>
</evidence>
<evidence type="ECO:0000256" key="6">
    <source>
        <dbReference type="SAM" id="MobiDB-lite"/>
    </source>
</evidence>
<dbReference type="OrthoDB" id="9342590at2"/>
<keyword evidence="9" id="KW-1185">Reference proteome</keyword>